<accession>A0A450VYW9</accession>
<reference evidence="1" key="1">
    <citation type="submission" date="2019-02" db="EMBL/GenBank/DDBJ databases">
        <authorList>
            <person name="Gruber-Vodicka R. H."/>
            <person name="Seah K. B. B."/>
        </authorList>
    </citation>
    <scope>NUCLEOTIDE SEQUENCE</scope>
    <source>
        <strain evidence="1">BECK_BZ164</strain>
    </source>
</reference>
<proteinExistence type="predicted"/>
<organism evidence="1">
    <name type="scientific">Candidatus Kentrum sp. FM</name>
    <dbReference type="NCBI Taxonomy" id="2126340"/>
    <lineage>
        <taxon>Bacteria</taxon>
        <taxon>Pseudomonadati</taxon>
        <taxon>Pseudomonadota</taxon>
        <taxon>Gammaproteobacteria</taxon>
        <taxon>Candidatus Kentrum</taxon>
    </lineage>
</organism>
<name>A0A450VYW9_9GAMM</name>
<gene>
    <name evidence="1" type="ORF">BECKFM1743B_GA0114221_101245</name>
</gene>
<sequence>MYTRRAYSTLQGNDYSLRVEYGACGLCSHIRMYARRAYSTLKGMTTLYAWNTARVGSVTISECTRGAPIPPYKGMTTLYAWNTGYLIFWNRNGAPVVVAVVAPEPFRPPGVDYHGLPF</sequence>
<evidence type="ECO:0000313" key="1">
    <source>
        <dbReference type="EMBL" id="VFK09993.1"/>
    </source>
</evidence>
<dbReference type="EMBL" id="CAADFL010000124">
    <property type="protein sequence ID" value="VFK09993.1"/>
    <property type="molecule type" value="Genomic_DNA"/>
</dbReference>
<protein>
    <submittedName>
        <fullName evidence="1">Uncharacterized protein</fullName>
    </submittedName>
</protein>
<dbReference type="AlphaFoldDB" id="A0A450VYW9"/>